<reference evidence="13" key="1">
    <citation type="submission" date="2017-05" db="EMBL/GenBank/DDBJ databases">
        <authorList>
            <person name="Sharma S."/>
            <person name="Sidhu C."/>
            <person name="Pinnaka A.K."/>
        </authorList>
    </citation>
    <scope>NUCLEOTIDE SEQUENCE [LARGE SCALE GENOMIC DNA]</scope>
    <source>
        <strain evidence="13">AK93</strain>
    </source>
</reference>
<evidence type="ECO:0000256" key="1">
    <source>
        <dbReference type="ARBA" id="ARBA00002056"/>
    </source>
</evidence>
<proteinExistence type="inferred from homology"/>
<keyword evidence="7 11" id="KW-0328">Glycosyltransferase</keyword>
<keyword evidence="9 11" id="KW-0443">Lipid metabolism</keyword>
<comment type="function">
    <text evidence="1 11">Condensation of UDP-2,3-diacylglucosamine and 2,3-diacylglucosamine-1-phosphate to form lipid A disaccharide, a precursor of lipid A, a phosphorylated glycolipid that anchors the lipopolysaccharide to the outer membrane of the cell.</text>
</comment>
<name>A0A3E0WPF3_9GAMM</name>
<evidence type="ECO:0000256" key="3">
    <source>
        <dbReference type="ARBA" id="ARBA00012687"/>
    </source>
</evidence>
<dbReference type="InterPro" id="IPR003835">
    <property type="entry name" value="Glyco_trans_19"/>
</dbReference>
<dbReference type="RefSeq" id="WP_116302705.1">
    <property type="nucleotide sequence ID" value="NZ_NFZV01000013.1"/>
</dbReference>
<evidence type="ECO:0000256" key="4">
    <source>
        <dbReference type="ARBA" id="ARBA00020902"/>
    </source>
</evidence>
<dbReference type="HAMAP" id="MF_00392">
    <property type="entry name" value="LpxB"/>
    <property type="match status" value="1"/>
</dbReference>
<dbReference type="OrthoDB" id="9801642at2"/>
<evidence type="ECO:0000313" key="12">
    <source>
        <dbReference type="EMBL" id="RFA34854.1"/>
    </source>
</evidence>
<keyword evidence="5 11" id="KW-0444">Lipid biosynthesis</keyword>
<keyword evidence="6 11" id="KW-0441">Lipid A biosynthesis</keyword>
<evidence type="ECO:0000256" key="5">
    <source>
        <dbReference type="ARBA" id="ARBA00022516"/>
    </source>
</evidence>
<evidence type="ECO:0000256" key="9">
    <source>
        <dbReference type="ARBA" id="ARBA00023098"/>
    </source>
</evidence>
<sequence length="376" mass="41328">MRIAVVAGELSGDLLGAGLIRALKRRYPDAHFEGIGGPGMASQGFDSLYPLETLSVMGLTEVLAHLPRLLKLRRSLIERWKAEPPDVFIGIDAPDFNLGLEEQLRQAGIKTVHYVSPTVWAWRQGRIRKIKRAVDLMLTVFPFEADFYRQHDVPVRFVGHTAADRFPLEHDVERARGKLAIEGNDPVIAILPGSRVSEVSRLGPVFAEAASRLAERFPAARFIAPMATEQVGTLFAKQLAQLNLTDRVRCLKGRSELAMGAADVVLSASGTATLEAMLLKRPTVVGYIVSPVSYWLFRMMIKVDRIAMPNLLAGEELMPEFIQGRATPVALAEAVAALLNNPDNAAARRARCLEIHKELRQQADEAAAEAIAECLL</sequence>
<dbReference type="Gene3D" id="3.40.50.2000">
    <property type="entry name" value="Glycogen Phosphorylase B"/>
    <property type="match status" value="1"/>
</dbReference>
<comment type="pathway">
    <text evidence="11">Bacterial outer membrane biogenesis; LPS lipid A biosynthesis.</text>
</comment>
<dbReference type="GO" id="GO:0009245">
    <property type="term" value="P:lipid A biosynthetic process"/>
    <property type="evidence" value="ECO:0007669"/>
    <property type="project" value="UniProtKB-UniRule"/>
</dbReference>
<dbReference type="PANTHER" id="PTHR30372:SF4">
    <property type="entry name" value="LIPID-A-DISACCHARIDE SYNTHASE, MITOCHONDRIAL-RELATED"/>
    <property type="match status" value="1"/>
</dbReference>
<evidence type="ECO:0000256" key="2">
    <source>
        <dbReference type="ARBA" id="ARBA00007868"/>
    </source>
</evidence>
<dbReference type="NCBIfam" id="TIGR00215">
    <property type="entry name" value="lpxB"/>
    <property type="match status" value="1"/>
</dbReference>
<dbReference type="PANTHER" id="PTHR30372">
    <property type="entry name" value="LIPID-A-DISACCHARIDE SYNTHASE"/>
    <property type="match status" value="1"/>
</dbReference>
<evidence type="ECO:0000256" key="11">
    <source>
        <dbReference type="HAMAP-Rule" id="MF_00392"/>
    </source>
</evidence>
<protein>
    <recommendedName>
        <fullName evidence="4 11">Lipid-A-disaccharide synthase</fullName>
        <ecNumber evidence="3 11">2.4.1.182</ecNumber>
    </recommendedName>
</protein>
<comment type="caution">
    <text evidence="12">The sequence shown here is derived from an EMBL/GenBank/DDBJ whole genome shotgun (WGS) entry which is preliminary data.</text>
</comment>
<gene>
    <name evidence="11" type="primary">lpxB</name>
    <name evidence="12" type="ORF">CAL65_14245</name>
</gene>
<accession>A0A3E0WPF3</accession>
<dbReference type="GO" id="GO:0016020">
    <property type="term" value="C:membrane"/>
    <property type="evidence" value="ECO:0007669"/>
    <property type="project" value="GOC"/>
</dbReference>
<organism evidence="12 13">
    <name type="scientific">Alkalilimnicola ehrlichii</name>
    <dbReference type="NCBI Taxonomy" id="351052"/>
    <lineage>
        <taxon>Bacteria</taxon>
        <taxon>Pseudomonadati</taxon>
        <taxon>Pseudomonadota</taxon>
        <taxon>Gammaproteobacteria</taxon>
        <taxon>Chromatiales</taxon>
        <taxon>Ectothiorhodospiraceae</taxon>
        <taxon>Alkalilimnicola</taxon>
    </lineage>
</organism>
<evidence type="ECO:0000256" key="6">
    <source>
        <dbReference type="ARBA" id="ARBA00022556"/>
    </source>
</evidence>
<keyword evidence="8 11" id="KW-0808">Transferase</keyword>
<dbReference type="GO" id="GO:0005543">
    <property type="term" value="F:phospholipid binding"/>
    <property type="evidence" value="ECO:0007669"/>
    <property type="project" value="TreeGrafter"/>
</dbReference>
<dbReference type="EMBL" id="NFZW01000014">
    <property type="protein sequence ID" value="RFA34854.1"/>
    <property type="molecule type" value="Genomic_DNA"/>
</dbReference>
<evidence type="ECO:0000313" key="13">
    <source>
        <dbReference type="Proteomes" id="UP000256763"/>
    </source>
</evidence>
<dbReference type="EC" id="2.4.1.182" evidence="3 11"/>
<dbReference type="SUPFAM" id="SSF53756">
    <property type="entry name" value="UDP-Glycosyltransferase/glycogen phosphorylase"/>
    <property type="match status" value="1"/>
</dbReference>
<evidence type="ECO:0000256" key="8">
    <source>
        <dbReference type="ARBA" id="ARBA00022679"/>
    </source>
</evidence>
<dbReference type="UniPathway" id="UPA00973"/>
<dbReference type="Proteomes" id="UP000256763">
    <property type="component" value="Unassembled WGS sequence"/>
</dbReference>
<dbReference type="Pfam" id="PF02684">
    <property type="entry name" value="LpxB"/>
    <property type="match status" value="1"/>
</dbReference>
<comment type="similarity">
    <text evidence="2 11">Belongs to the LpxB family.</text>
</comment>
<evidence type="ECO:0000256" key="7">
    <source>
        <dbReference type="ARBA" id="ARBA00022676"/>
    </source>
</evidence>
<comment type="catalytic activity">
    <reaction evidence="10 11">
        <text>a lipid X + a UDP-2-N,3-O-bis[(3R)-3-hydroxyacyl]-alpha-D-glucosamine = a lipid A disaccharide + UDP + H(+)</text>
        <dbReference type="Rhea" id="RHEA:67828"/>
        <dbReference type="ChEBI" id="CHEBI:15378"/>
        <dbReference type="ChEBI" id="CHEBI:58223"/>
        <dbReference type="ChEBI" id="CHEBI:137748"/>
        <dbReference type="ChEBI" id="CHEBI:176338"/>
        <dbReference type="ChEBI" id="CHEBI:176343"/>
        <dbReference type="EC" id="2.4.1.182"/>
    </reaction>
</comment>
<keyword evidence="13" id="KW-1185">Reference proteome</keyword>
<dbReference type="GO" id="GO:0008915">
    <property type="term" value="F:lipid-A-disaccharide synthase activity"/>
    <property type="evidence" value="ECO:0007669"/>
    <property type="project" value="UniProtKB-UniRule"/>
</dbReference>
<evidence type="ECO:0000256" key="10">
    <source>
        <dbReference type="ARBA" id="ARBA00048975"/>
    </source>
</evidence>
<dbReference type="AlphaFoldDB" id="A0A3E0WPF3"/>